<evidence type="ECO:0000256" key="5">
    <source>
        <dbReference type="ARBA" id="ARBA00023098"/>
    </source>
</evidence>
<evidence type="ECO:0000313" key="12">
    <source>
        <dbReference type="EMBL" id="KAI6646567.1"/>
    </source>
</evidence>
<dbReference type="AlphaFoldDB" id="A0AAV7JCU1"/>
<dbReference type="PIRSF" id="PIRSF000862">
    <property type="entry name" value="Steryl_ester_lip"/>
    <property type="match status" value="1"/>
</dbReference>
<comment type="caution">
    <text evidence="12">The sequence shown here is derived from an EMBL/GenBank/DDBJ whole genome shotgun (WGS) entry which is preliminary data.</text>
</comment>
<feature type="active site" description="Nucleophile" evidence="8">
    <location>
        <position position="176"/>
    </location>
</feature>
<gene>
    <name evidence="12" type="ORF">LOD99_12688</name>
</gene>
<evidence type="ECO:0000259" key="11">
    <source>
        <dbReference type="Pfam" id="PF04083"/>
    </source>
</evidence>
<name>A0AAV7JCU1_9METZ</name>
<accession>A0AAV7JCU1</accession>
<dbReference type="Gene3D" id="3.40.50.1820">
    <property type="entry name" value="alpha/beta hydrolase"/>
    <property type="match status" value="1"/>
</dbReference>
<reference evidence="12 13" key="1">
    <citation type="journal article" date="2023" name="BMC Biol.">
        <title>The compact genome of the sponge Oopsacas minuta (Hexactinellida) is lacking key metazoan core genes.</title>
        <authorList>
            <person name="Santini S."/>
            <person name="Schenkelaars Q."/>
            <person name="Jourda C."/>
            <person name="Duchesne M."/>
            <person name="Belahbib H."/>
            <person name="Rocher C."/>
            <person name="Selva M."/>
            <person name="Riesgo A."/>
            <person name="Vervoort M."/>
            <person name="Leys S.P."/>
            <person name="Kodjabachian L."/>
            <person name="Le Bivic A."/>
            <person name="Borchiellini C."/>
            <person name="Claverie J.M."/>
            <person name="Renard E."/>
        </authorList>
    </citation>
    <scope>NUCLEOTIDE SEQUENCE [LARGE SCALE GENOMIC DNA]</scope>
    <source>
        <strain evidence="12">SPO-2</strain>
    </source>
</reference>
<dbReference type="InterPro" id="IPR006693">
    <property type="entry name" value="AB_hydrolase_lipase"/>
</dbReference>
<protein>
    <recommendedName>
        <fullName evidence="7">Lipase</fullName>
    </recommendedName>
</protein>
<keyword evidence="3 7" id="KW-0378">Hydrolase</keyword>
<dbReference type="PANTHER" id="PTHR11005">
    <property type="entry name" value="LYSOSOMAL ACID LIPASE-RELATED"/>
    <property type="match status" value="1"/>
</dbReference>
<evidence type="ECO:0000256" key="8">
    <source>
        <dbReference type="PIRSR" id="PIRSR000862-1"/>
    </source>
</evidence>
<feature type="domain" description="Partial AB-hydrolase lipase" evidence="11">
    <location>
        <begin position="42"/>
        <end position="101"/>
    </location>
</feature>
<dbReference type="Pfam" id="PF00561">
    <property type="entry name" value="Abhydrolase_1"/>
    <property type="match status" value="1"/>
</dbReference>
<keyword evidence="6" id="KW-0325">Glycoprotein</keyword>
<feature type="active site" description="Charge relay system" evidence="8">
    <location>
        <position position="375"/>
    </location>
</feature>
<evidence type="ECO:0000256" key="3">
    <source>
        <dbReference type="ARBA" id="ARBA00022801"/>
    </source>
</evidence>
<feature type="active site" description="Charge relay system" evidence="8">
    <location>
        <position position="347"/>
    </location>
</feature>
<feature type="domain" description="AB hydrolase-1" evidence="10">
    <location>
        <begin position="106"/>
        <end position="380"/>
    </location>
</feature>
<evidence type="ECO:0000256" key="2">
    <source>
        <dbReference type="ARBA" id="ARBA00022729"/>
    </source>
</evidence>
<feature type="chain" id="PRO_5043978386" description="Lipase" evidence="9">
    <location>
        <begin position="25"/>
        <end position="399"/>
    </location>
</feature>
<dbReference type="Proteomes" id="UP001165289">
    <property type="component" value="Unassembled WGS sequence"/>
</dbReference>
<evidence type="ECO:0000256" key="1">
    <source>
        <dbReference type="ARBA" id="ARBA00010701"/>
    </source>
</evidence>
<dbReference type="InterPro" id="IPR000073">
    <property type="entry name" value="AB_hydrolase_1"/>
</dbReference>
<keyword evidence="2 9" id="KW-0732">Signal</keyword>
<keyword evidence="4 7" id="KW-0442">Lipid degradation</keyword>
<dbReference type="GO" id="GO:0016788">
    <property type="term" value="F:hydrolase activity, acting on ester bonds"/>
    <property type="evidence" value="ECO:0007669"/>
    <property type="project" value="InterPro"/>
</dbReference>
<dbReference type="EMBL" id="JAKMXF010000354">
    <property type="protein sequence ID" value="KAI6646567.1"/>
    <property type="molecule type" value="Genomic_DNA"/>
</dbReference>
<proteinExistence type="inferred from homology"/>
<feature type="signal peptide" evidence="9">
    <location>
        <begin position="1"/>
        <end position="24"/>
    </location>
</feature>
<evidence type="ECO:0000256" key="6">
    <source>
        <dbReference type="ARBA" id="ARBA00023180"/>
    </source>
</evidence>
<dbReference type="Pfam" id="PF04083">
    <property type="entry name" value="Abhydro_lipase"/>
    <property type="match status" value="1"/>
</dbReference>
<keyword evidence="5" id="KW-0443">Lipid metabolism</keyword>
<sequence length="399" mass="45604">MTTTSMHLLSAILLLFSFVCILNARVHPVPIKEDPETHMNVIQILSYWKYPGQEHHVITKDGYNLTIHRIPHGRNNSIATKGVVYLQHCLLCSSADFLLNLPSESLGFMLADQGYDVWMGNIRGNFYSRSHVTLKPSDPDFWKFSFDEHSLIDLPAMIDYVLNNTGKLQLKYIAHSQGTLMGFLGFSSNKELASKIKIFAAMAPVLYVGHIKGLVKFIAENYYDLDFLSWLLGLHELLPSGKLTHTTAELFCGKIDAFICEDVIFAICGPDQTGFNKSRLVVYVSHTPAGTSVQNMLHWGQAALRNNVTHFDYGKKENMKKYNLPYPPAYDPFNIQIPIALYHGKYDWLVQPKDYQQLSKLPNIVYQKELETFEHLDFIWSIHAAKLVYSDIIELFEKY</sequence>
<dbReference type="InterPro" id="IPR029058">
    <property type="entry name" value="AB_hydrolase_fold"/>
</dbReference>
<evidence type="ECO:0000256" key="9">
    <source>
        <dbReference type="SAM" id="SignalP"/>
    </source>
</evidence>
<dbReference type="InterPro" id="IPR025483">
    <property type="entry name" value="Lipase_euk"/>
</dbReference>
<keyword evidence="13" id="KW-1185">Reference proteome</keyword>
<comment type="similarity">
    <text evidence="1 7">Belongs to the AB hydrolase superfamily. Lipase family.</text>
</comment>
<dbReference type="FunFam" id="3.40.50.1820:FF:000021">
    <property type="entry name" value="Lipase"/>
    <property type="match status" value="1"/>
</dbReference>
<organism evidence="12 13">
    <name type="scientific">Oopsacas minuta</name>
    <dbReference type="NCBI Taxonomy" id="111878"/>
    <lineage>
        <taxon>Eukaryota</taxon>
        <taxon>Metazoa</taxon>
        <taxon>Porifera</taxon>
        <taxon>Hexactinellida</taxon>
        <taxon>Hexasterophora</taxon>
        <taxon>Lyssacinosida</taxon>
        <taxon>Leucopsacidae</taxon>
        <taxon>Oopsacas</taxon>
    </lineage>
</organism>
<evidence type="ECO:0000256" key="4">
    <source>
        <dbReference type="ARBA" id="ARBA00022963"/>
    </source>
</evidence>
<evidence type="ECO:0000259" key="10">
    <source>
        <dbReference type="Pfam" id="PF00561"/>
    </source>
</evidence>
<dbReference type="GO" id="GO:0016042">
    <property type="term" value="P:lipid catabolic process"/>
    <property type="evidence" value="ECO:0007669"/>
    <property type="project" value="UniProtKB-KW"/>
</dbReference>
<evidence type="ECO:0000313" key="13">
    <source>
        <dbReference type="Proteomes" id="UP001165289"/>
    </source>
</evidence>
<evidence type="ECO:0000256" key="7">
    <source>
        <dbReference type="PIRNR" id="PIRNR000862"/>
    </source>
</evidence>
<dbReference type="SUPFAM" id="SSF53474">
    <property type="entry name" value="alpha/beta-Hydrolases"/>
    <property type="match status" value="1"/>
</dbReference>